<dbReference type="EMBL" id="KV919644">
    <property type="protein sequence ID" value="OSX69281.1"/>
    <property type="molecule type" value="Genomic_DNA"/>
</dbReference>
<name>A0A1X6NKW7_PORUM</name>
<feature type="compositionally biased region" description="Low complexity" evidence="1">
    <location>
        <begin position="187"/>
        <end position="202"/>
    </location>
</feature>
<evidence type="ECO:0000256" key="1">
    <source>
        <dbReference type="SAM" id="MobiDB-lite"/>
    </source>
</evidence>
<feature type="compositionally biased region" description="Low complexity" evidence="1">
    <location>
        <begin position="137"/>
        <end position="149"/>
    </location>
</feature>
<feature type="compositionally biased region" description="Low complexity" evidence="1">
    <location>
        <begin position="349"/>
        <end position="358"/>
    </location>
</feature>
<feature type="region of interest" description="Disordered" evidence="1">
    <location>
        <begin position="42"/>
        <end position="171"/>
    </location>
</feature>
<evidence type="ECO:0000313" key="3">
    <source>
        <dbReference type="Proteomes" id="UP000218209"/>
    </source>
</evidence>
<keyword evidence="3" id="KW-1185">Reference proteome</keyword>
<reference evidence="2 3" key="1">
    <citation type="submission" date="2017-03" db="EMBL/GenBank/DDBJ databases">
        <title>WGS assembly of Porphyra umbilicalis.</title>
        <authorList>
            <person name="Brawley S.H."/>
            <person name="Blouin N.A."/>
            <person name="Ficko-Blean E."/>
            <person name="Wheeler G.L."/>
            <person name="Lohr M."/>
            <person name="Goodson H.V."/>
            <person name="Jenkins J.W."/>
            <person name="Blaby-Haas C.E."/>
            <person name="Helliwell K.E."/>
            <person name="Chan C."/>
            <person name="Marriage T."/>
            <person name="Bhattacharya D."/>
            <person name="Klein A.S."/>
            <person name="Badis Y."/>
            <person name="Brodie J."/>
            <person name="Cao Y."/>
            <person name="Collen J."/>
            <person name="Dittami S.M."/>
            <person name="Gachon C.M."/>
            <person name="Green B.R."/>
            <person name="Karpowicz S."/>
            <person name="Kim J.W."/>
            <person name="Kudahl U."/>
            <person name="Lin S."/>
            <person name="Michel G."/>
            <person name="Mittag M."/>
            <person name="Olson B.J."/>
            <person name="Pangilinan J."/>
            <person name="Peng Y."/>
            <person name="Qiu H."/>
            <person name="Shu S."/>
            <person name="Singer J.T."/>
            <person name="Smith A.G."/>
            <person name="Sprecher B.N."/>
            <person name="Wagner V."/>
            <person name="Wang W."/>
            <person name="Wang Z.-Y."/>
            <person name="Yan J."/>
            <person name="Yarish C."/>
            <person name="Zoeuner-Riek S."/>
            <person name="Zhuang Y."/>
            <person name="Zou Y."/>
            <person name="Lindquist E.A."/>
            <person name="Grimwood J."/>
            <person name="Barry K."/>
            <person name="Rokhsar D.S."/>
            <person name="Schmutz J."/>
            <person name="Stiller J.W."/>
            <person name="Grossman A.R."/>
            <person name="Prochnik S.E."/>
        </authorList>
    </citation>
    <scope>NUCLEOTIDE SEQUENCE [LARGE SCALE GENOMIC DNA]</scope>
    <source>
        <strain evidence="2">4086291</strain>
    </source>
</reference>
<organism evidence="2 3">
    <name type="scientific">Porphyra umbilicalis</name>
    <name type="common">Purple laver</name>
    <name type="synonym">Red alga</name>
    <dbReference type="NCBI Taxonomy" id="2786"/>
    <lineage>
        <taxon>Eukaryota</taxon>
        <taxon>Rhodophyta</taxon>
        <taxon>Bangiophyceae</taxon>
        <taxon>Bangiales</taxon>
        <taxon>Bangiaceae</taxon>
        <taxon>Porphyra</taxon>
    </lineage>
</organism>
<gene>
    <name evidence="2" type="ORF">BU14_1662s0001</name>
</gene>
<sequence>MAAPRPSRGATWRRRWRRASAASPSATFRVSVAAARGSCACPTSLRSAPRRGASPSNDAGGCSSQRWPLPTRRRRSASWVWSSSTGCSSTWRAPSFPSRPSAASAVRPRRSLTTASATAAARCQMRRTGCDGRLPLSAPSGGRRSPGGPRRAHRPRASQGTPPPSRRRCRTCSFSLPASPALYARAPSCRRASPRCRATLTRSGRRPRARARSTSTPIPMLTPWTGMMTARAASRPPPSSCRPRGGSRCPPPPGRPPSTRRRGGCATRSPPATPSTRAGLHPTRGRPCGRLFSAPTRGRPPRRSASRRSAGLWKTIAAAKPSGCASATRRCGRPPPPPAAPRPRRRVRGYGCPATAAV</sequence>
<dbReference type="AlphaFoldDB" id="A0A1X6NKW7"/>
<feature type="region of interest" description="Disordered" evidence="1">
    <location>
        <begin position="1"/>
        <end position="24"/>
    </location>
</feature>
<dbReference type="Proteomes" id="UP000218209">
    <property type="component" value="Unassembled WGS sequence"/>
</dbReference>
<protein>
    <submittedName>
        <fullName evidence="2">Uncharacterized protein</fullName>
    </submittedName>
</protein>
<evidence type="ECO:0000313" key="2">
    <source>
        <dbReference type="EMBL" id="OSX69281.1"/>
    </source>
</evidence>
<proteinExistence type="predicted"/>
<feature type="region of interest" description="Disordered" evidence="1">
    <location>
        <begin position="187"/>
        <end position="358"/>
    </location>
</feature>
<accession>A0A1X6NKW7</accession>
<feature type="compositionally biased region" description="Low complexity" evidence="1">
    <location>
        <begin position="1"/>
        <end position="10"/>
    </location>
</feature>
<feature type="compositionally biased region" description="Low complexity" evidence="1">
    <location>
        <begin position="77"/>
        <end position="122"/>
    </location>
</feature>
<feature type="compositionally biased region" description="Polar residues" evidence="1">
    <location>
        <begin position="54"/>
        <end position="66"/>
    </location>
</feature>